<proteinExistence type="predicted"/>
<dbReference type="Gene3D" id="1.10.287.1080">
    <property type="entry name" value="MazG-like"/>
    <property type="match status" value="1"/>
</dbReference>
<dbReference type="Proteomes" id="UP000486903">
    <property type="component" value="Unassembled WGS sequence"/>
</dbReference>
<dbReference type="Pfam" id="PF01503">
    <property type="entry name" value="PRA-PH"/>
    <property type="match status" value="1"/>
</dbReference>
<evidence type="ECO:0000313" key="2">
    <source>
        <dbReference type="Proteomes" id="UP000486903"/>
    </source>
</evidence>
<dbReference type="InterPro" id="IPR021130">
    <property type="entry name" value="PRib-ATP_PPHydrolase-like"/>
</dbReference>
<organism evidence="1 2">
    <name type="scientific">Clostridium botulinum</name>
    <dbReference type="NCBI Taxonomy" id="1491"/>
    <lineage>
        <taxon>Bacteria</taxon>
        <taxon>Bacillati</taxon>
        <taxon>Bacillota</taxon>
        <taxon>Clostridia</taxon>
        <taxon>Eubacteriales</taxon>
        <taxon>Clostridiaceae</taxon>
        <taxon>Clostridium</taxon>
    </lineage>
</organism>
<sequence length="102" mass="12400">MKLKFMQLGNNLVTGEDNERDTWDKIQNKFKEESKELIEAIEERNLLHILEETFDVIQITIRSLTLLKKNNVDIELGNRVHLKKLCKRRWKCIRFIRVFWDK</sequence>
<gene>
    <name evidence="1" type="ORF">FDG31_10420</name>
</gene>
<accession>A0A6B4QJD3</accession>
<dbReference type="EMBL" id="SXFB01000006">
    <property type="protein sequence ID" value="NFV26578.1"/>
    <property type="molecule type" value="Genomic_DNA"/>
</dbReference>
<dbReference type="SUPFAM" id="SSF101386">
    <property type="entry name" value="all-alpha NTP pyrophosphatases"/>
    <property type="match status" value="1"/>
</dbReference>
<reference evidence="1 2" key="1">
    <citation type="submission" date="2019-04" db="EMBL/GenBank/DDBJ databases">
        <title>Genome sequencing of Clostridium botulinum Groups I-IV and Clostridium butyricum.</title>
        <authorList>
            <person name="Brunt J."/>
            <person name="Van Vliet A.H.M."/>
            <person name="Stringer S.C."/>
            <person name="Carter A.T."/>
            <person name="Peck M.W."/>
        </authorList>
    </citation>
    <scope>NUCLEOTIDE SEQUENCE [LARGE SCALE GENOMIC DNA]</scope>
    <source>
        <strain evidence="1 2">BL81</strain>
    </source>
</reference>
<dbReference type="RefSeq" id="WP_003373408.1">
    <property type="nucleotide sequence ID" value="NZ_JACBBA010000004.1"/>
</dbReference>
<protein>
    <submittedName>
        <fullName evidence="1">Uncharacterized protein</fullName>
    </submittedName>
</protein>
<comment type="caution">
    <text evidence="1">The sequence shown here is derived from an EMBL/GenBank/DDBJ whole genome shotgun (WGS) entry which is preliminary data.</text>
</comment>
<evidence type="ECO:0000313" key="1">
    <source>
        <dbReference type="EMBL" id="NFV26578.1"/>
    </source>
</evidence>
<name>A0A6B4QJD3_CLOBO</name>
<dbReference type="AlphaFoldDB" id="A0A6B4QJD3"/>